<dbReference type="EMBL" id="CDMZ01003795">
    <property type="protein sequence ID" value="CEM47619.1"/>
    <property type="molecule type" value="Genomic_DNA"/>
</dbReference>
<protein>
    <recommendedName>
        <fullName evidence="2">J domain-containing protein</fullName>
    </recommendedName>
</protein>
<gene>
    <name evidence="3" type="ORF">Cvel_8430</name>
</gene>
<feature type="domain" description="J" evidence="2">
    <location>
        <begin position="418"/>
        <end position="480"/>
    </location>
</feature>
<dbReference type="PROSITE" id="PS50076">
    <property type="entry name" value="DNAJ_2"/>
    <property type="match status" value="1"/>
</dbReference>
<accession>A0A0G4HTJ8</accession>
<dbReference type="VEuPathDB" id="CryptoDB:Cvel_8430"/>
<feature type="region of interest" description="Disordered" evidence="1">
    <location>
        <begin position="108"/>
        <end position="219"/>
    </location>
</feature>
<feature type="region of interest" description="Disordered" evidence="1">
    <location>
        <begin position="1"/>
        <end position="47"/>
    </location>
</feature>
<dbReference type="Gene3D" id="1.10.287.110">
    <property type="entry name" value="DnaJ domain"/>
    <property type="match status" value="1"/>
</dbReference>
<reference evidence="3" key="1">
    <citation type="submission" date="2014-11" db="EMBL/GenBank/DDBJ databases">
        <authorList>
            <person name="Otto D Thomas"/>
            <person name="Naeem Raeece"/>
        </authorList>
    </citation>
    <scope>NUCLEOTIDE SEQUENCE</scope>
</reference>
<sequence length="711" mass="79496">MSSTNPSVAAAADRPERKAKKSERDIKKAEKESRTRSATTAGARVVQDPKIFTTFSKPTWRAALNFASYQLVKTDPGISVEESWRGLGDALTQLGIPVPFLSAWSKAKGLKTEDTEEKADNSEKENRNGQPGSHSAKRSRGMNGDQTPTHPDETRASKRARGTETAEGSPRDPTVATAKPSPRASATKSPGRSRRRGSEGRAGPSPKVSSPPHSVASKRRERAFMTELRILRSSSVFEMLDVDIHTSALDIETGVRETKSLLQKYSPEASEKAIQALQKAAEPILAELSAHRQAVNQVMYAPSTTGLHAVLGIPADSSDQQVLDAHTELKARLAGAVGAGLDEEFVRSACERLADRFDAWMLVKRERDEKERKRREEEARQQAELERAASLRLDEAKRSVAYVNGFLNDFPEGVPVKHLFEIFGIAPAMADTATIKKTRMKLVRVLHPDKVPDVGTLKSDATNAFKAMKSFEDVLADVIRDGEHQRPPLLFEGFFDLPPFLSSYAKPPLFEPTDPIVEALWDPVRTDRACHSTTLRVRWPGFRYPGSMTGPPEQRWKVTLYVHKMLPGPTNDEYTAAMIKRRYESHQNFYQRVPGDPEAIDFFVDAFPICAHFRWLPVTVIAVCAGGFYAKTQVCLKTPDALRTPNQLTGLDVEELRSLWQSWKESEEILKKDPNFFKKKSMKDLRGLIWERALMDFQEQSQKKTMRSNSN</sequence>
<proteinExistence type="predicted"/>
<feature type="compositionally biased region" description="Basic and acidic residues" evidence="1">
    <location>
        <begin position="150"/>
        <end position="164"/>
    </location>
</feature>
<dbReference type="InterPro" id="IPR001623">
    <property type="entry name" value="DnaJ_domain"/>
</dbReference>
<dbReference type="SUPFAM" id="SSF46565">
    <property type="entry name" value="Chaperone J-domain"/>
    <property type="match status" value="1"/>
</dbReference>
<evidence type="ECO:0000313" key="3">
    <source>
        <dbReference type="EMBL" id="CEM47619.1"/>
    </source>
</evidence>
<organism evidence="3">
    <name type="scientific">Chromera velia CCMP2878</name>
    <dbReference type="NCBI Taxonomy" id="1169474"/>
    <lineage>
        <taxon>Eukaryota</taxon>
        <taxon>Sar</taxon>
        <taxon>Alveolata</taxon>
        <taxon>Colpodellida</taxon>
        <taxon>Chromeraceae</taxon>
        <taxon>Chromera</taxon>
    </lineage>
</organism>
<evidence type="ECO:0000259" key="2">
    <source>
        <dbReference type="PROSITE" id="PS50076"/>
    </source>
</evidence>
<name>A0A0G4HTJ8_9ALVE</name>
<evidence type="ECO:0000256" key="1">
    <source>
        <dbReference type="SAM" id="MobiDB-lite"/>
    </source>
</evidence>
<feature type="compositionally biased region" description="Basic and acidic residues" evidence="1">
    <location>
        <begin position="22"/>
        <end position="35"/>
    </location>
</feature>
<feature type="compositionally biased region" description="Basic and acidic residues" evidence="1">
    <location>
        <begin position="110"/>
        <end position="127"/>
    </location>
</feature>
<dbReference type="InterPro" id="IPR036869">
    <property type="entry name" value="J_dom_sf"/>
</dbReference>
<dbReference type="AlphaFoldDB" id="A0A0G4HTJ8"/>
<feature type="compositionally biased region" description="Low complexity" evidence="1">
    <location>
        <begin position="201"/>
        <end position="215"/>
    </location>
</feature>